<name>A0A2U0SGQ4_9SPHN</name>
<sequence length="314" mass="33151">MAAIDITRRTLLGATVATPALALAQTGRDPLGPLPPSWHQAEVIDLWGSTLPETGFAAKPVPADAPPGFFRNVARPTLHRFPAAKPNGTAVLLTPGGGYSIIVGTHEGTDTAEALAARGYTCYVLIYRLPGEGWTDRQDVPLQDAQRAIRLIRAREASPRVVALGYSAGGHLAASLTTGYAESLYAPRDAADRLSARPDAAGLIYPVITTDPAFTHAGSVAALLGPAPDAAALERRSPDRHVDAKTPPCFLVHALDDAAVPPENSLRMLAALRAAKVPAEAHLFQRGGHGFGLGTPGQPSADWPELFDRWLRAR</sequence>
<dbReference type="InterPro" id="IPR029058">
    <property type="entry name" value="AB_hydrolase_fold"/>
</dbReference>
<feature type="domain" description="BD-FAE-like" evidence="2">
    <location>
        <begin position="91"/>
        <end position="270"/>
    </location>
</feature>
<evidence type="ECO:0000259" key="2">
    <source>
        <dbReference type="Pfam" id="PF20434"/>
    </source>
</evidence>
<accession>A0A2U0SGQ4</accession>
<evidence type="ECO:0000313" key="3">
    <source>
        <dbReference type="EMBL" id="PVX30522.1"/>
    </source>
</evidence>
<keyword evidence="1 3" id="KW-0378">Hydrolase</keyword>
<organism evidence="3 4">
    <name type="scientific">Sphingomonas pokkalii</name>
    <dbReference type="NCBI Taxonomy" id="2175090"/>
    <lineage>
        <taxon>Bacteria</taxon>
        <taxon>Pseudomonadati</taxon>
        <taxon>Pseudomonadota</taxon>
        <taxon>Alphaproteobacteria</taxon>
        <taxon>Sphingomonadales</taxon>
        <taxon>Sphingomonadaceae</taxon>
        <taxon>Sphingomonas</taxon>
    </lineage>
</organism>
<evidence type="ECO:0000313" key="4">
    <source>
        <dbReference type="Proteomes" id="UP000245890"/>
    </source>
</evidence>
<reference evidence="3 4" key="1">
    <citation type="submission" date="2018-05" db="EMBL/GenBank/DDBJ databases">
        <title>Description of Sphingomonas pokkalii sp nov, isolated from the rhizosphere of saline tolerant pokkali rice and its draft genome analysis.</title>
        <authorList>
            <person name="Menon R."/>
            <person name="Kumari S."/>
            <person name="Rameshkumar N."/>
        </authorList>
    </citation>
    <scope>NUCLEOTIDE SEQUENCE [LARGE SCALE GENOMIC DNA]</scope>
    <source>
        <strain evidence="3 4">L3B27</strain>
    </source>
</reference>
<dbReference type="GO" id="GO:0016787">
    <property type="term" value="F:hydrolase activity"/>
    <property type="evidence" value="ECO:0007669"/>
    <property type="project" value="UniProtKB-KW"/>
</dbReference>
<dbReference type="SUPFAM" id="SSF53474">
    <property type="entry name" value="alpha/beta-Hydrolases"/>
    <property type="match status" value="1"/>
</dbReference>
<gene>
    <name evidence="3" type="ORF">DD559_15180</name>
</gene>
<evidence type="ECO:0000256" key="1">
    <source>
        <dbReference type="ARBA" id="ARBA00022801"/>
    </source>
</evidence>
<dbReference type="Pfam" id="PF20434">
    <property type="entry name" value="BD-FAE"/>
    <property type="match status" value="1"/>
</dbReference>
<dbReference type="AlphaFoldDB" id="A0A2U0SGQ4"/>
<dbReference type="OrthoDB" id="9771666at2"/>
<proteinExistence type="predicted"/>
<dbReference type="InterPro" id="IPR050300">
    <property type="entry name" value="GDXG_lipolytic_enzyme"/>
</dbReference>
<dbReference type="PANTHER" id="PTHR48081:SF6">
    <property type="entry name" value="PEPTIDASE S9 PROLYL OLIGOPEPTIDASE CATALYTIC DOMAIN-CONTAINING PROTEIN"/>
    <property type="match status" value="1"/>
</dbReference>
<dbReference type="EMBL" id="QENQ01000001">
    <property type="protein sequence ID" value="PVX30522.1"/>
    <property type="molecule type" value="Genomic_DNA"/>
</dbReference>
<protein>
    <submittedName>
        <fullName evidence="3">Alpha/beta hydrolase</fullName>
    </submittedName>
</protein>
<dbReference type="Proteomes" id="UP000245890">
    <property type="component" value="Unassembled WGS sequence"/>
</dbReference>
<dbReference type="RefSeq" id="WP_116469933.1">
    <property type="nucleotide sequence ID" value="NZ_QENQ01000001.1"/>
</dbReference>
<keyword evidence="4" id="KW-1185">Reference proteome</keyword>
<dbReference type="InterPro" id="IPR049492">
    <property type="entry name" value="BD-FAE-like_dom"/>
</dbReference>
<dbReference type="Gene3D" id="3.40.50.1820">
    <property type="entry name" value="alpha/beta hydrolase"/>
    <property type="match status" value="1"/>
</dbReference>
<dbReference type="PANTHER" id="PTHR48081">
    <property type="entry name" value="AB HYDROLASE SUPERFAMILY PROTEIN C4A8.06C"/>
    <property type="match status" value="1"/>
</dbReference>
<comment type="caution">
    <text evidence="3">The sequence shown here is derived from an EMBL/GenBank/DDBJ whole genome shotgun (WGS) entry which is preliminary data.</text>
</comment>